<evidence type="ECO:0000313" key="10">
    <source>
        <dbReference type="EMBL" id="HIW12847.1"/>
    </source>
</evidence>
<organism evidence="10 11">
    <name type="scientific">Candidatus Salinicoccus stercoripullorum</name>
    <dbReference type="NCBI Taxonomy" id="2838756"/>
    <lineage>
        <taxon>Bacteria</taxon>
        <taxon>Bacillati</taxon>
        <taxon>Bacillota</taxon>
        <taxon>Bacilli</taxon>
        <taxon>Bacillales</taxon>
        <taxon>Staphylococcaceae</taxon>
        <taxon>Salinicoccus</taxon>
    </lineage>
</organism>
<evidence type="ECO:0000256" key="4">
    <source>
        <dbReference type="ARBA" id="ARBA00022692"/>
    </source>
</evidence>
<feature type="transmembrane region" description="Helical" evidence="8">
    <location>
        <begin position="176"/>
        <end position="198"/>
    </location>
</feature>
<dbReference type="CDD" id="cd06261">
    <property type="entry name" value="TM_PBP2"/>
    <property type="match status" value="1"/>
</dbReference>
<dbReference type="InterPro" id="IPR000515">
    <property type="entry name" value="MetI-like"/>
</dbReference>
<reference evidence="10" key="2">
    <citation type="submission" date="2021-04" db="EMBL/GenBank/DDBJ databases">
        <authorList>
            <person name="Gilroy R."/>
        </authorList>
    </citation>
    <scope>NUCLEOTIDE SEQUENCE</scope>
    <source>
        <strain evidence="10">ChiHjej13B12-752</strain>
    </source>
</reference>
<keyword evidence="2 8" id="KW-0813">Transport</keyword>
<comment type="subcellular location">
    <subcellularLocation>
        <location evidence="8">Cell membrane</location>
        <topology evidence="8">Multi-pass membrane protein</topology>
    </subcellularLocation>
    <subcellularLocation>
        <location evidence="1">Membrane</location>
        <topology evidence="1">Multi-pass membrane protein</topology>
    </subcellularLocation>
</comment>
<dbReference type="InterPro" id="IPR035906">
    <property type="entry name" value="MetI-like_sf"/>
</dbReference>
<keyword evidence="4 8" id="KW-0812">Transmembrane</keyword>
<accession>A0A9D1QGL8</accession>
<keyword evidence="3" id="KW-0533">Nickel</keyword>
<dbReference type="PANTHER" id="PTHR30177">
    <property type="entry name" value="GLYCINE BETAINE/L-PROLINE TRANSPORT SYSTEM PERMEASE PROTEIN PROW"/>
    <property type="match status" value="1"/>
</dbReference>
<evidence type="ECO:0000256" key="7">
    <source>
        <dbReference type="ARBA" id="ARBA00023136"/>
    </source>
</evidence>
<keyword evidence="6" id="KW-0406">Ion transport</keyword>
<dbReference type="GO" id="GO:0055085">
    <property type="term" value="P:transmembrane transport"/>
    <property type="evidence" value="ECO:0007669"/>
    <property type="project" value="InterPro"/>
</dbReference>
<comment type="caution">
    <text evidence="10">The sequence shown here is derived from an EMBL/GenBank/DDBJ whole genome shotgun (WGS) entry which is preliminary data.</text>
</comment>
<keyword evidence="6" id="KW-0921">Nickel transport</keyword>
<dbReference type="PROSITE" id="PS50928">
    <property type="entry name" value="ABC_TM1"/>
    <property type="match status" value="1"/>
</dbReference>
<dbReference type="Gene3D" id="1.10.3720.10">
    <property type="entry name" value="MetI-like"/>
    <property type="match status" value="1"/>
</dbReference>
<keyword evidence="5 8" id="KW-1133">Transmembrane helix</keyword>
<evidence type="ECO:0000256" key="6">
    <source>
        <dbReference type="ARBA" id="ARBA00023112"/>
    </source>
</evidence>
<feature type="transmembrane region" description="Helical" evidence="8">
    <location>
        <begin position="81"/>
        <end position="101"/>
    </location>
</feature>
<name>A0A9D1QGL8_9STAP</name>
<protein>
    <submittedName>
        <fullName evidence="10">ABC transporter permease</fullName>
    </submittedName>
</protein>
<dbReference type="GO" id="GO:0031460">
    <property type="term" value="P:glycine betaine transport"/>
    <property type="evidence" value="ECO:0007669"/>
    <property type="project" value="TreeGrafter"/>
</dbReference>
<reference evidence="10" key="1">
    <citation type="journal article" date="2021" name="PeerJ">
        <title>Extensive microbial diversity within the chicken gut microbiome revealed by metagenomics and culture.</title>
        <authorList>
            <person name="Gilroy R."/>
            <person name="Ravi A."/>
            <person name="Getino M."/>
            <person name="Pursley I."/>
            <person name="Horton D.L."/>
            <person name="Alikhan N.F."/>
            <person name="Baker D."/>
            <person name="Gharbi K."/>
            <person name="Hall N."/>
            <person name="Watson M."/>
            <person name="Adriaenssens E.M."/>
            <person name="Foster-Nyarko E."/>
            <person name="Jarju S."/>
            <person name="Secka A."/>
            <person name="Antonio M."/>
            <person name="Oren A."/>
            <person name="Chaudhuri R.R."/>
            <person name="La Ragione R."/>
            <person name="Hildebrand F."/>
            <person name="Pallen M.J."/>
        </authorList>
    </citation>
    <scope>NUCLEOTIDE SEQUENCE</scope>
    <source>
        <strain evidence="10">ChiHjej13B12-752</strain>
    </source>
</reference>
<evidence type="ECO:0000256" key="1">
    <source>
        <dbReference type="ARBA" id="ARBA00004141"/>
    </source>
</evidence>
<dbReference type="GO" id="GO:0015675">
    <property type="term" value="P:nickel cation transport"/>
    <property type="evidence" value="ECO:0007669"/>
    <property type="project" value="UniProtKB-KW"/>
</dbReference>
<comment type="similarity">
    <text evidence="8">Belongs to the binding-protein-dependent transport system permease family.</text>
</comment>
<evidence type="ECO:0000256" key="3">
    <source>
        <dbReference type="ARBA" id="ARBA00022596"/>
    </source>
</evidence>
<dbReference type="Pfam" id="PF00528">
    <property type="entry name" value="BPD_transp_1"/>
    <property type="match status" value="1"/>
</dbReference>
<sequence length="211" mass="22301">MIQFLNENAAGLFEKSIEHFAISMISLGIGILIAVPIGLLLAKNKKLSNVVLTTAGVLQTVPTIALLALMIPLFGVGKTPAIIALSVYILLPILNNTVIGVQNIDANVKEAAKSMGMTDFQMLKTIDLPLALPLIMSGIRLASVYVISWATLASYIGAGGLGDFVFNGLNLYDPLMIVSAAVLVTAIALIADFLLSIVEKKTIPKGLKVSR</sequence>
<dbReference type="EMBL" id="DXHR01000024">
    <property type="protein sequence ID" value="HIW12847.1"/>
    <property type="molecule type" value="Genomic_DNA"/>
</dbReference>
<feature type="transmembrane region" description="Helical" evidence="8">
    <location>
        <begin position="49"/>
        <end position="75"/>
    </location>
</feature>
<dbReference type="Proteomes" id="UP000823989">
    <property type="component" value="Unassembled WGS sequence"/>
</dbReference>
<dbReference type="FunFam" id="1.10.3720.10:FF:000001">
    <property type="entry name" value="Glycine betaine ABC transporter, permease"/>
    <property type="match status" value="1"/>
</dbReference>
<keyword evidence="7 8" id="KW-0472">Membrane</keyword>
<evidence type="ECO:0000256" key="2">
    <source>
        <dbReference type="ARBA" id="ARBA00022448"/>
    </source>
</evidence>
<dbReference type="GO" id="GO:0005886">
    <property type="term" value="C:plasma membrane"/>
    <property type="evidence" value="ECO:0007669"/>
    <property type="project" value="UniProtKB-SubCell"/>
</dbReference>
<dbReference type="PANTHER" id="PTHR30177:SF28">
    <property type="entry name" value="CHOLINE TRANSPORT SYSTEM PERMEASE PROTEIN OPUBB"/>
    <property type="match status" value="1"/>
</dbReference>
<dbReference type="AlphaFoldDB" id="A0A9D1QGL8"/>
<proteinExistence type="inferred from homology"/>
<evidence type="ECO:0000256" key="8">
    <source>
        <dbReference type="RuleBase" id="RU363032"/>
    </source>
</evidence>
<gene>
    <name evidence="10" type="ORF">H9891_06775</name>
</gene>
<feature type="domain" description="ABC transmembrane type-1" evidence="9">
    <location>
        <begin position="16"/>
        <end position="195"/>
    </location>
</feature>
<evidence type="ECO:0000313" key="11">
    <source>
        <dbReference type="Proteomes" id="UP000823989"/>
    </source>
</evidence>
<dbReference type="SUPFAM" id="SSF161098">
    <property type="entry name" value="MetI-like"/>
    <property type="match status" value="1"/>
</dbReference>
<evidence type="ECO:0000256" key="5">
    <source>
        <dbReference type="ARBA" id="ARBA00022989"/>
    </source>
</evidence>
<dbReference type="InterPro" id="IPR051204">
    <property type="entry name" value="ABC_transp_perm/SBD"/>
</dbReference>
<feature type="transmembrane region" description="Helical" evidence="8">
    <location>
        <begin position="20"/>
        <end position="42"/>
    </location>
</feature>
<evidence type="ECO:0000259" key="9">
    <source>
        <dbReference type="PROSITE" id="PS50928"/>
    </source>
</evidence>
<feature type="transmembrane region" description="Helical" evidence="8">
    <location>
        <begin position="130"/>
        <end position="156"/>
    </location>
</feature>